<organism evidence="1 2">
    <name type="scientific">Cuscuta epithymum</name>
    <dbReference type="NCBI Taxonomy" id="186058"/>
    <lineage>
        <taxon>Eukaryota</taxon>
        <taxon>Viridiplantae</taxon>
        <taxon>Streptophyta</taxon>
        <taxon>Embryophyta</taxon>
        <taxon>Tracheophyta</taxon>
        <taxon>Spermatophyta</taxon>
        <taxon>Magnoliopsida</taxon>
        <taxon>eudicotyledons</taxon>
        <taxon>Gunneridae</taxon>
        <taxon>Pentapetalae</taxon>
        <taxon>asterids</taxon>
        <taxon>lamiids</taxon>
        <taxon>Solanales</taxon>
        <taxon>Convolvulaceae</taxon>
        <taxon>Cuscuteae</taxon>
        <taxon>Cuscuta</taxon>
        <taxon>Cuscuta subgen. Cuscuta</taxon>
    </lineage>
</organism>
<comment type="caution">
    <text evidence="1">The sequence shown here is derived from an EMBL/GenBank/DDBJ whole genome shotgun (WGS) entry which is preliminary data.</text>
</comment>
<proteinExistence type="predicted"/>
<reference evidence="1" key="1">
    <citation type="submission" date="2022-07" db="EMBL/GenBank/DDBJ databases">
        <authorList>
            <person name="Macas J."/>
            <person name="Novak P."/>
            <person name="Neumann P."/>
        </authorList>
    </citation>
    <scope>NUCLEOTIDE SEQUENCE</scope>
</reference>
<keyword evidence="2" id="KW-1185">Reference proteome</keyword>
<dbReference type="AlphaFoldDB" id="A0AAV0FDH9"/>
<evidence type="ECO:0000313" key="2">
    <source>
        <dbReference type="Proteomes" id="UP001152523"/>
    </source>
</evidence>
<accession>A0AAV0FDH9</accession>
<sequence>MSSHKRKVASLLSIGVIVLYERKWQPPSRCGCVACVVVIEADDSDNVKLWVRWYNSPSGAMGSADAVLWDKIVFSSEIFKSSMKVKGTVKCGCGGYLLLVCV</sequence>
<gene>
    <name evidence="1" type="ORF">CEPIT_LOCUS32955</name>
</gene>
<evidence type="ECO:0000313" key="1">
    <source>
        <dbReference type="EMBL" id="CAH9133451.1"/>
    </source>
</evidence>
<name>A0AAV0FDH9_9ASTE</name>
<dbReference type="EMBL" id="CAMAPF010000976">
    <property type="protein sequence ID" value="CAH9133451.1"/>
    <property type="molecule type" value="Genomic_DNA"/>
</dbReference>
<protein>
    <submittedName>
        <fullName evidence="1">Uncharacterized protein</fullName>
    </submittedName>
</protein>
<dbReference type="Proteomes" id="UP001152523">
    <property type="component" value="Unassembled WGS sequence"/>
</dbReference>